<reference evidence="1 2" key="1">
    <citation type="journal article" date="2006" name="J. Bacteriol.">
        <title>Genome sequence and global gene expression of Q54, a new phage species linking the 936 and c2 phage species of Lactococcus lactis.</title>
        <authorList>
            <person name="Fortier L.C."/>
            <person name="Bransi A."/>
            <person name="Moineau S."/>
        </authorList>
    </citation>
    <scope>NUCLEOTIDE SEQUENCE</scope>
</reference>
<dbReference type="OrthoDB" id="17970at10239"/>
<dbReference type="KEGG" id="vg:5130570"/>
<dbReference type="Pfam" id="PF11753">
    <property type="entry name" value="DUF3310"/>
    <property type="match status" value="1"/>
</dbReference>
<organism evidence="1 2">
    <name type="scientific">Lactococcus phage Q54</name>
    <dbReference type="NCBI Taxonomy" id="382685"/>
    <lineage>
        <taxon>Viruses</taxon>
        <taxon>Duplodnaviria</taxon>
        <taxon>Heunggongvirae</taxon>
        <taxon>Uroviricota</taxon>
        <taxon>Caudoviricetes</taxon>
        <taxon>Questintvirus</taxon>
        <taxon>Questintvirus Q54</taxon>
    </lineage>
</organism>
<protein>
    <submittedName>
        <fullName evidence="1">Uncharacterized protein</fullName>
    </submittedName>
</protein>
<name>Q0GXT2_9CAUD</name>
<evidence type="ECO:0000313" key="2">
    <source>
        <dbReference type="Proteomes" id="UP000001250"/>
    </source>
</evidence>
<dbReference type="Proteomes" id="UP000001250">
    <property type="component" value="Segment"/>
</dbReference>
<keyword evidence="2" id="KW-1185">Reference proteome</keyword>
<accession>Q0GXT2</accession>
<sequence>MNYGKNKHYQNKRGQELNEFLKATLYPEELKIWYILQAVKYQARLGKKDAIEKDLAKKNDYLNELGLLYSEKTQKAALQFVNEFVAEFEEWEGKK</sequence>
<dbReference type="InterPro" id="IPR021739">
    <property type="entry name" value="SaV-like"/>
</dbReference>
<dbReference type="EMBL" id="DQ490056">
    <property type="protein sequence ID" value="ABF22594.1"/>
    <property type="molecule type" value="Genomic_DNA"/>
</dbReference>
<dbReference type="GeneID" id="5130570"/>
<evidence type="ECO:0000313" key="1">
    <source>
        <dbReference type="EMBL" id="ABF22594.1"/>
    </source>
</evidence>
<dbReference type="RefSeq" id="YP_762609.1">
    <property type="nucleotide sequence ID" value="NC_008364.1"/>
</dbReference>
<proteinExistence type="predicted"/>